<name>A0ABM1SPW8_LIMPO</name>
<proteinExistence type="predicted"/>
<dbReference type="RefSeq" id="XP_022245674.1">
    <property type="nucleotide sequence ID" value="XM_022389966.1"/>
</dbReference>
<keyword evidence="2" id="KW-1185">Reference proteome</keyword>
<feature type="region of interest" description="Disordered" evidence="1">
    <location>
        <begin position="21"/>
        <end position="47"/>
    </location>
</feature>
<dbReference type="GeneID" id="106462651"/>
<evidence type="ECO:0000256" key="1">
    <source>
        <dbReference type="SAM" id="MobiDB-lite"/>
    </source>
</evidence>
<gene>
    <name evidence="3" type="primary">LOC106462651</name>
</gene>
<evidence type="ECO:0000313" key="2">
    <source>
        <dbReference type="Proteomes" id="UP000694941"/>
    </source>
</evidence>
<protein>
    <submittedName>
        <fullName evidence="3">Uncharacterized protein LOC106462651</fullName>
    </submittedName>
</protein>
<organism evidence="2 3">
    <name type="scientific">Limulus polyphemus</name>
    <name type="common">Atlantic horseshoe crab</name>
    <dbReference type="NCBI Taxonomy" id="6850"/>
    <lineage>
        <taxon>Eukaryota</taxon>
        <taxon>Metazoa</taxon>
        <taxon>Ecdysozoa</taxon>
        <taxon>Arthropoda</taxon>
        <taxon>Chelicerata</taxon>
        <taxon>Merostomata</taxon>
        <taxon>Xiphosura</taxon>
        <taxon>Limulidae</taxon>
        <taxon>Limulus</taxon>
    </lineage>
</organism>
<accession>A0ABM1SPW8</accession>
<feature type="compositionally biased region" description="Basic and acidic residues" evidence="1">
    <location>
        <begin position="29"/>
        <end position="41"/>
    </location>
</feature>
<evidence type="ECO:0000313" key="3">
    <source>
        <dbReference type="RefSeq" id="XP_022245674.1"/>
    </source>
</evidence>
<reference evidence="3" key="1">
    <citation type="submission" date="2025-08" db="UniProtKB">
        <authorList>
            <consortium name="RefSeq"/>
        </authorList>
    </citation>
    <scope>IDENTIFICATION</scope>
    <source>
        <tissue evidence="3">Muscle</tissue>
    </source>
</reference>
<sequence>MRMAAIPYAAHTAKKVRENLTKQQNMETDNMKKGQEKERGRFQGITGGVTVGHTDLRNVLSFTPPKYNSKMMDSIWGLYNRYAPHAFQKNSEGSLVGQEVTATPQAKSYGPAHYGVA</sequence>
<dbReference type="Proteomes" id="UP000694941">
    <property type="component" value="Unplaced"/>
</dbReference>